<dbReference type="AlphaFoldDB" id="A0AAD8CAN6"/>
<reference evidence="1" key="1">
    <citation type="journal article" date="2023" name="PLoS Negl. Trop. Dis.">
        <title>A genome sequence for Biomphalaria pfeifferi, the major vector snail for the human-infecting parasite Schistosoma mansoni.</title>
        <authorList>
            <person name="Bu L."/>
            <person name="Lu L."/>
            <person name="Laidemitt M.R."/>
            <person name="Zhang S.M."/>
            <person name="Mutuku M."/>
            <person name="Mkoji G."/>
            <person name="Steinauer M."/>
            <person name="Loker E.S."/>
        </authorList>
    </citation>
    <scope>NUCLEOTIDE SEQUENCE</scope>
    <source>
        <strain evidence="1">KasaAsao</strain>
    </source>
</reference>
<gene>
    <name evidence="1" type="ORF">Bpfe_001762</name>
</gene>
<organism evidence="1 2">
    <name type="scientific">Biomphalaria pfeifferi</name>
    <name type="common">Bloodfluke planorb</name>
    <name type="synonym">Freshwater snail</name>
    <dbReference type="NCBI Taxonomy" id="112525"/>
    <lineage>
        <taxon>Eukaryota</taxon>
        <taxon>Metazoa</taxon>
        <taxon>Spiralia</taxon>
        <taxon>Lophotrochozoa</taxon>
        <taxon>Mollusca</taxon>
        <taxon>Gastropoda</taxon>
        <taxon>Heterobranchia</taxon>
        <taxon>Euthyneura</taxon>
        <taxon>Panpulmonata</taxon>
        <taxon>Hygrophila</taxon>
        <taxon>Lymnaeoidea</taxon>
        <taxon>Planorbidae</taxon>
        <taxon>Biomphalaria</taxon>
    </lineage>
</organism>
<reference evidence="1" key="2">
    <citation type="submission" date="2023-04" db="EMBL/GenBank/DDBJ databases">
        <authorList>
            <person name="Bu L."/>
            <person name="Lu L."/>
            <person name="Laidemitt M.R."/>
            <person name="Zhang S.M."/>
            <person name="Mutuku M."/>
            <person name="Mkoji G."/>
            <person name="Steinauer M."/>
            <person name="Loker E.S."/>
        </authorList>
    </citation>
    <scope>NUCLEOTIDE SEQUENCE</scope>
    <source>
        <strain evidence="1">KasaAsao</strain>
        <tissue evidence="1">Whole Snail</tissue>
    </source>
</reference>
<sequence length="75" mass="8526">MSFGHLRGQIKQYKHCILPGSPSRYDQLFVCDRGGHNVWLLTLTPSPLNCLPRISINTMIGQREEPGPRLIGWHS</sequence>
<dbReference type="EMBL" id="JASAOG010000004">
    <property type="protein sequence ID" value="KAK0068799.1"/>
    <property type="molecule type" value="Genomic_DNA"/>
</dbReference>
<dbReference type="Proteomes" id="UP001233172">
    <property type="component" value="Unassembled WGS sequence"/>
</dbReference>
<protein>
    <submittedName>
        <fullName evidence="1">Uncharacterized protein</fullName>
    </submittedName>
</protein>
<accession>A0AAD8CAN6</accession>
<name>A0AAD8CAN6_BIOPF</name>
<evidence type="ECO:0000313" key="2">
    <source>
        <dbReference type="Proteomes" id="UP001233172"/>
    </source>
</evidence>
<proteinExistence type="predicted"/>
<evidence type="ECO:0000313" key="1">
    <source>
        <dbReference type="EMBL" id="KAK0068799.1"/>
    </source>
</evidence>
<keyword evidence="2" id="KW-1185">Reference proteome</keyword>
<comment type="caution">
    <text evidence="1">The sequence shown here is derived from an EMBL/GenBank/DDBJ whole genome shotgun (WGS) entry which is preliminary data.</text>
</comment>